<dbReference type="CDD" id="cd00140">
    <property type="entry name" value="beta_clamp"/>
    <property type="match status" value="1"/>
</dbReference>
<evidence type="ECO:0000256" key="4">
    <source>
        <dbReference type="ARBA" id="ARBA00022679"/>
    </source>
</evidence>
<dbReference type="Gene3D" id="3.70.10.10">
    <property type="match status" value="1"/>
</dbReference>
<evidence type="ECO:0000313" key="10">
    <source>
        <dbReference type="EMBL" id="QJA97518.1"/>
    </source>
</evidence>
<keyword evidence="7" id="KW-0239">DNA-directed DNA polymerase</keyword>
<dbReference type="InterPro" id="IPR022637">
    <property type="entry name" value="DNA_polIII_beta_cen"/>
</dbReference>
<dbReference type="PANTHER" id="PTHR30478">
    <property type="entry name" value="DNA POLYMERASE III SUBUNIT BETA"/>
    <property type="match status" value="1"/>
</dbReference>
<gene>
    <name evidence="10" type="ORF">MM415B06174_0004</name>
</gene>
<sequence>MKATMKTVNLCNALKKGGLIKINKQLPVLSNFFIDFADGKGTIITTDMERAVKVTIDSIVDKNFFVIAPRKSTSMFLHGANGHVSLEVGKTPNQVIMQREGIGQCTLTAEGLPKDYPEIPQTKDLVWSKLDAKWFCQMLSIAITSCAKVDNRPILTGISFQDGVIVSLDGFRLTVIRNKKFAFGLEGKEVIIPSATAELVRRLFSNTESLEIAFELCKEEQVIRRVFFKSDNVLVVSEVIQGNYPKYEKLVPKSFECRVSFSSPLMLQRLNMIDKDSITSGIVRFTFNRIDENEHECSITATDGDGSRYTLTAPVKVESGDNGEIALNTEYVEDALRFFSLATMKLSSQASPIILTGDIEGLTIVIMPMYVEW</sequence>
<evidence type="ECO:0000256" key="1">
    <source>
        <dbReference type="ARBA" id="ARBA00004496"/>
    </source>
</evidence>
<dbReference type="GO" id="GO:0003677">
    <property type="term" value="F:DNA binding"/>
    <property type="evidence" value="ECO:0007669"/>
    <property type="project" value="UniProtKB-KW"/>
</dbReference>
<proteinExistence type="inferred from homology"/>
<dbReference type="SUPFAM" id="SSF55979">
    <property type="entry name" value="DNA clamp"/>
    <property type="match status" value="2"/>
</dbReference>
<evidence type="ECO:0000256" key="6">
    <source>
        <dbReference type="ARBA" id="ARBA00022705"/>
    </source>
</evidence>
<accession>A0A6M3LY39</accession>
<evidence type="ECO:0000259" key="9">
    <source>
        <dbReference type="Pfam" id="PF02767"/>
    </source>
</evidence>
<comment type="similarity">
    <text evidence="2">Belongs to the beta sliding clamp family.</text>
</comment>
<keyword evidence="8" id="KW-0238">DNA-binding</keyword>
<dbReference type="Gene3D" id="3.10.150.10">
    <property type="entry name" value="DNA Polymerase III, subunit A, domain 2"/>
    <property type="match status" value="1"/>
</dbReference>
<keyword evidence="5" id="KW-0548">Nucleotidyltransferase</keyword>
<dbReference type="GO" id="GO:0003887">
    <property type="term" value="F:DNA-directed DNA polymerase activity"/>
    <property type="evidence" value="ECO:0007669"/>
    <property type="project" value="UniProtKB-KW"/>
</dbReference>
<dbReference type="SMART" id="SM00480">
    <property type="entry name" value="POL3Bc"/>
    <property type="match status" value="1"/>
</dbReference>
<evidence type="ECO:0000256" key="3">
    <source>
        <dbReference type="ARBA" id="ARBA00022490"/>
    </source>
</evidence>
<dbReference type="GO" id="GO:0009360">
    <property type="term" value="C:DNA polymerase III complex"/>
    <property type="evidence" value="ECO:0007669"/>
    <property type="project" value="InterPro"/>
</dbReference>
<dbReference type="EMBL" id="MT143501">
    <property type="protein sequence ID" value="QJA97518.1"/>
    <property type="molecule type" value="Genomic_DNA"/>
</dbReference>
<evidence type="ECO:0000256" key="2">
    <source>
        <dbReference type="ARBA" id="ARBA00010752"/>
    </source>
</evidence>
<dbReference type="InterPro" id="IPR046938">
    <property type="entry name" value="DNA_clamp_sf"/>
</dbReference>
<dbReference type="Pfam" id="PF02767">
    <property type="entry name" value="DNA_pol3_beta_2"/>
    <property type="match status" value="1"/>
</dbReference>
<dbReference type="InterPro" id="IPR001001">
    <property type="entry name" value="DNA_polIII_beta"/>
</dbReference>
<evidence type="ECO:0000256" key="7">
    <source>
        <dbReference type="ARBA" id="ARBA00022932"/>
    </source>
</evidence>
<feature type="domain" description="DNA polymerase III beta sliding clamp central" evidence="9">
    <location>
        <begin position="140"/>
        <end position="246"/>
    </location>
</feature>
<dbReference type="PANTHER" id="PTHR30478:SF0">
    <property type="entry name" value="BETA SLIDING CLAMP"/>
    <property type="match status" value="1"/>
</dbReference>
<dbReference type="GO" id="GO:0008408">
    <property type="term" value="F:3'-5' exonuclease activity"/>
    <property type="evidence" value="ECO:0007669"/>
    <property type="project" value="InterPro"/>
</dbReference>
<protein>
    <submittedName>
        <fullName evidence="10">Putative DNA polymerase</fullName>
    </submittedName>
</protein>
<keyword evidence="6" id="KW-0235">DNA replication</keyword>
<reference evidence="10" key="1">
    <citation type="submission" date="2020-03" db="EMBL/GenBank/DDBJ databases">
        <title>The deep terrestrial virosphere.</title>
        <authorList>
            <person name="Holmfeldt K."/>
            <person name="Nilsson E."/>
            <person name="Simone D."/>
            <person name="Lopez-Fernandez M."/>
            <person name="Wu X."/>
            <person name="de Brujin I."/>
            <person name="Lundin D."/>
            <person name="Andersson A."/>
            <person name="Bertilsson S."/>
            <person name="Dopson M."/>
        </authorList>
    </citation>
    <scope>NUCLEOTIDE SEQUENCE</scope>
    <source>
        <strain evidence="10">MM415B06174</strain>
    </source>
</reference>
<name>A0A6M3LY39_9ZZZZ</name>
<dbReference type="GO" id="GO:0005737">
    <property type="term" value="C:cytoplasm"/>
    <property type="evidence" value="ECO:0007669"/>
    <property type="project" value="UniProtKB-SubCell"/>
</dbReference>
<dbReference type="GO" id="GO:0006271">
    <property type="term" value="P:DNA strand elongation involved in DNA replication"/>
    <property type="evidence" value="ECO:0007669"/>
    <property type="project" value="TreeGrafter"/>
</dbReference>
<comment type="subcellular location">
    <subcellularLocation>
        <location evidence="1">Cytoplasm</location>
    </subcellularLocation>
</comment>
<evidence type="ECO:0000256" key="8">
    <source>
        <dbReference type="ARBA" id="ARBA00023125"/>
    </source>
</evidence>
<keyword evidence="4" id="KW-0808">Transferase</keyword>
<organism evidence="10">
    <name type="scientific">viral metagenome</name>
    <dbReference type="NCBI Taxonomy" id="1070528"/>
    <lineage>
        <taxon>unclassified sequences</taxon>
        <taxon>metagenomes</taxon>
        <taxon>organismal metagenomes</taxon>
    </lineage>
</organism>
<dbReference type="AlphaFoldDB" id="A0A6M3LY39"/>
<evidence type="ECO:0000256" key="5">
    <source>
        <dbReference type="ARBA" id="ARBA00022695"/>
    </source>
</evidence>
<keyword evidence="3" id="KW-0963">Cytoplasm</keyword>